<feature type="region of interest" description="Disordered" evidence="1">
    <location>
        <begin position="1"/>
        <end position="90"/>
    </location>
</feature>
<feature type="compositionally biased region" description="Basic and acidic residues" evidence="1">
    <location>
        <begin position="1"/>
        <end position="48"/>
    </location>
</feature>
<keyword evidence="2" id="KW-0472">Membrane</keyword>
<organism evidence="3 4">
    <name type="scientific">Planifilum fimeticola</name>
    <dbReference type="NCBI Taxonomy" id="201975"/>
    <lineage>
        <taxon>Bacteria</taxon>
        <taxon>Bacillati</taxon>
        <taxon>Bacillota</taxon>
        <taxon>Bacilli</taxon>
        <taxon>Bacillales</taxon>
        <taxon>Thermoactinomycetaceae</taxon>
        <taxon>Planifilum</taxon>
    </lineage>
</organism>
<dbReference type="Proteomes" id="UP000237797">
    <property type="component" value="Unassembled WGS sequence"/>
</dbReference>
<proteinExistence type="predicted"/>
<evidence type="ECO:0000313" key="4">
    <source>
        <dbReference type="Proteomes" id="UP000237797"/>
    </source>
</evidence>
<feature type="transmembrane region" description="Helical" evidence="2">
    <location>
        <begin position="135"/>
        <end position="155"/>
    </location>
</feature>
<dbReference type="AlphaFoldDB" id="A0A2T0LAL1"/>
<dbReference type="PANTHER" id="PTHR40040">
    <property type="entry name" value="SMALL HYDROPHOBIC PROTEIN-RELATED"/>
    <property type="match status" value="1"/>
</dbReference>
<keyword evidence="2" id="KW-0812">Transmembrane</keyword>
<evidence type="ECO:0000313" key="3">
    <source>
        <dbReference type="EMBL" id="PRX38582.1"/>
    </source>
</evidence>
<name>A0A2T0LAL1_9BACL</name>
<feature type="compositionally biased region" description="Basic and acidic residues" evidence="1">
    <location>
        <begin position="76"/>
        <end position="90"/>
    </location>
</feature>
<feature type="transmembrane region" description="Helical" evidence="2">
    <location>
        <begin position="95"/>
        <end position="115"/>
    </location>
</feature>
<comment type="caution">
    <text evidence="3">The sequence shown here is derived from an EMBL/GenBank/DDBJ whole genome shotgun (WGS) entry which is preliminary data.</text>
</comment>
<gene>
    <name evidence="3" type="ORF">CLV97_1468</name>
</gene>
<dbReference type="PANTHER" id="PTHR40040:SF1">
    <property type="entry name" value="MEMBRANE PROTEIN"/>
    <property type="match status" value="1"/>
</dbReference>
<dbReference type="InterPro" id="IPR055338">
    <property type="entry name" value="YqfX-like"/>
</dbReference>
<keyword evidence="4" id="KW-1185">Reference proteome</keyword>
<reference evidence="3 4" key="1">
    <citation type="submission" date="2018-03" db="EMBL/GenBank/DDBJ databases">
        <title>Genomic Encyclopedia of Archaeal and Bacterial Type Strains, Phase II (KMG-II): from individual species to whole genera.</title>
        <authorList>
            <person name="Goeker M."/>
        </authorList>
    </citation>
    <scope>NUCLEOTIDE SEQUENCE [LARGE SCALE GENOMIC DNA]</scope>
    <source>
        <strain evidence="3 4">DSM 44946</strain>
    </source>
</reference>
<accession>A0A2T0LAL1</accession>
<evidence type="ECO:0000256" key="1">
    <source>
        <dbReference type="SAM" id="MobiDB-lite"/>
    </source>
</evidence>
<protein>
    <recommendedName>
        <fullName evidence="5">DUF4190 domain-containing protein</fullName>
    </recommendedName>
</protein>
<dbReference type="RefSeq" id="WP_106346744.1">
    <property type="nucleotide sequence ID" value="NZ_PVNE01000046.1"/>
</dbReference>
<dbReference type="EMBL" id="PVNE01000046">
    <property type="protein sequence ID" value="PRX38582.1"/>
    <property type="molecule type" value="Genomic_DNA"/>
</dbReference>
<keyword evidence="2" id="KW-1133">Transmembrane helix</keyword>
<sequence>MRDEELEQMDERMQTDGMIDRATQKTDQPKVDLPHLEGKDARDSRMQEEPSEGESLTENVGVEAAEEVADPVPTTKVEEGRAEADRREEGTEGSWLGTLAIVLSVLSLLLVPYILAPAGIVLGIISGTRKNQLGWWAVGVGAFSLIVNLAAAPYLRLY</sequence>
<evidence type="ECO:0008006" key="5">
    <source>
        <dbReference type="Google" id="ProtNLM"/>
    </source>
</evidence>
<dbReference type="OrthoDB" id="2943217at2"/>
<evidence type="ECO:0000256" key="2">
    <source>
        <dbReference type="SAM" id="Phobius"/>
    </source>
</evidence>